<accession>A0ACB9S7Z7</accession>
<reference evidence="2" key="1">
    <citation type="journal article" date="2023" name="Front. Plant Sci.">
        <title>Chromosomal-level genome assembly of Melastoma candidum provides insights into trichome evolution.</title>
        <authorList>
            <person name="Zhong Y."/>
            <person name="Wu W."/>
            <person name="Sun C."/>
            <person name="Zou P."/>
            <person name="Liu Y."/>
            <person name="Dai S."/>
            <person name="Zhou R."/>
        </authorList>
    </citation>
    <scope>NUCLEOTIDE SEQUENCE [LARGE SCALE GENOMIC DNA]</scope>
</reference>
<sequence length="401" mass="45705">MEAKLEELANGCPKMARRIPWTRTMRRSAETFDSVGKTQLRRTSYRHFLPVSLAFAAAEDCLEAEKMNADRNEKKASGRMKGFHPGIAGFFVQLPQKLQNGIKFRLEAMERARDRGRFGGPSRKGGKFGSSARKEGKSLADFEAEMKEQMQAWKENPTWVEPTPEIKVTVPKGSFCNLSARVNVGLPPDAVYNIVIDPDNKRVFKNIKEVISREVLVDDGLRQVVDVEQAAIWKFLWWSGTISVHVLVEQNRTDHTMRFKQLKTGFMDKFEGLWRVEPLFIDEHLCTRFRPKSWEDYRLCSGGKGRVASSVSLEQVIQPTLIPPPPISWYLRGITTKTTEMLINDLVVEAARIRGRTSETETDSAYGMSETSPDVLDQQVPIANDIKARWSLRRRSARQRS</sequence>
<proteinExistence type="predicted"/>
<evidence type="ECO:0000313" key="2">
    <source>
        <dbReference type="Proteomes" id="UP001057402"/>
    </source>
</evidence>
<dbReference type="Proteomes" id="UP001057402">
    <property type="component" value="Chromosome 2"/>
</dbReference>
<gene>
    <name evidence="1" type="ORF">MLD38_002467</name>
</gene>
<keyword evidence="2" id="KW-1185">Reference proteome</keyword>
<protein>
    <submittedName>
        <fullName evidence="1">Uncharacterized protein</fullName>
    </submittedName>
</protein>
<dbReference type="EMBL" id="CM042881">
    <property type="protein sequence ID" value="KAI4384292.1"/>
    <property type="molecule type" value="Genomic_DNA"/>
</dbReference>
<evidence type="ECO:0000313" key="1">
    <source>
        <dbReference type="EMBL" id="KAI4384292.1"/>
    </source>
</evidence>
<comment type="caution">
    <text evidence="1">The sequence shown here is derived from an EMBL/GenBank/DDBJ whole genome shotgun (WGS) entry which is preliminary data.</text>
</comment>
<name>A0ACB9S7Z7_9MYRT</name>
<organism evidence="1 2">
    <name type="scientific">Melastoma candidum</name>
    <dbReference type="NCBI Taxonomy" id="119954"/>
    <lineage>
        <taxon>Eukaryota</taxon>
        <taxon>Viridiplantae</taxon>
        <taxon>Streptophyta</taxon>
        <taxon>Embryophyta</taxon>
        <taxon>Tracheophyta</taxon>
        <taxon>Spermatophyta</taxon>
        <taxon>Magnoliopsida</taxon>
        <taxon>eudicotyledons</taxon>
        <taxon>Gunneridae</taxon>
        <taxon>Pentapetalae</taxon>
        <taxon>rosids</taxon>
        <taxon>malvids</taxon>
        <taxon>Myrtales</taxon>
        <taxon>Melastomataceae</taxon>
        <taxon>Melastomatoideae</taxon>
        <taxon>Melastomateae</taxon>
        <taxon>Melastoma</taxon>
    </lineage>
</organism>